<dbReference type="GO" id="GO:0000287">
    <property type="term" value="F:magnesium ion binding"/>
    <property type="evidence" value="ECO:0007669"/>
    <property type="project" value="TreeGrafter"/>
</dbReference>
<protein>
    <submittedName>
        <fullName evidence="1">HAD superfamily hydrolase</fullName>
    </submittedName>
</protein>
<dbReference type="PROSITE" id="PS01228">
    <property type="entry name" value="COF_1"/>
    <property type="match status" value="1"/>
</dbReference>
<dbReference type="InterPro" id="IPR023214">
    <property type="entry name" value="HAD_sf"/>
</dbReference>
<dbReference type="EMBL" id="AZDI01000002">
    <property type="protein sequence ID" value="KRK46156.1"/>
    <property type="molecule type" value="Genomic_DNA"/>
</dbReference>
<gene>
    <name evidence="1" type="ORF">FC66_GL000657</name>
</gene>
<keyword evidence="1" id="KW-0378">Hydrolase</keyword>
<dbReference type="InterPro" id="IPR000150">
    <property type="entry name" value="Cof"/>
</dbReference>
<dbReference type="SUPFAM" id="SSF56784">
    <property type="entry name" value="HAD-like"/>
    <property type="match status" value="1"/>
</dbReference>
<dbReference type="SFLD" id="SFLDG01144">
    <property type="entry name" value="C2.B.4:_PGP_Like"/>
    <property type="match status" value="1"/>
</dbReference>
<name>A0A0R1HI92_9LACO</name>
<accession>A0A0R1HI92</accession>
<dbReference type="SFLD" id="SFLDS00003">
    <property type="entry name" value="Haloacid_Dehalogenase"/>
    <property type="match status" value="1"/>
</dbReference>
<dbReference type="PATRIC" id="fig|1423719.4.peg.667"/>
<proteinExistence type="predicted"/>
<dbReference type="NCBIfam" id="TIGR00099">
    <property type="entry name" value="Cof-subfamily"/>
    <property type="match status" value="1"/>
</dbReference>
<dbReference type="Pfam" id="PF08282">
    <property type="entry name" value="Hydrolase_3"/>
    <property type="match status" value="1"/>
</dbReference>
<dbReference type="GO" id="GO:0005829">
    <property type="term" value="C:cytosol"/>
    <property type="evidence" value="ECO:0007669"/>
    <property type="project" value="TreeGrafter"/>
</dbReference>
<reference evidence="1 2" key="1">
    <citation type="journal article" date="2015" name="Genome Announc.">
        <title>Expanding the biotechnology potential of lactobacilli through comparative genomics of 213 strains and associated genera.</title>
        <authorList>
            <person name="Sun Z."/>
            <person name="Harris H.M."/>
            <person name="McCann A."/>
            <person name="Guo C."/>
            <person name="Argimon S."/>
            <person name="Zhang W."/>
            <person name="Yang X."/>
            <person name="Jeffery I.B."/>
            <person name="Cooney J.C."/>
            <person name="Kagawa T.F."/>
            <person name="Liu W."/>
            <person name="Song Y."/>
            <person name="Salvetti E."/>
            <person name="Wrobel A."/>
            <person name="Rasinkangas P."/>
            <person name="Parkhill J."/>
            <person name="Rea M.C."/>
            <person name="O'Sullivan O."/>
            <person name="Ritari J."/>
            <person name="Douillard F.P."/>
            <person name="Paul Ross R."/>
            <person name="Yang R."/>
            <person name="Briner A.E."/>
            <person name="Felis G.E."/>
            <person name="de Vos W.M."/>
            <person name="Barrangou R."/>
            <person name="Klaenhammer T.R."/>
            <person name="Caufield P.W."/>
            <person name="Cui Y."/>
            <person name="Zhang H."/>
            <person name="O'Toole P.W."/>
        </authorList>
    </citation>
    <scope>NUCLEOTIDE SEQUENCE [LARGE SCALE GENOMIC DNA]</scope>
    <source>
        <strain evidence="1 2">DSM 15638</strain>
    </source>
</reference>
<dbReference type="InterPro" id="IPR036412">
    <property type="entry name" value="HAD-like_sf"/>
</dbReference>
<dbReference type="CDD" id="cd07516">
    <property type="entry name" value="HAD_Pase"/>
    <property type="match status" value="1"/>
</dbReference>
<dbReference type="Gene3D" id="3.40.50.1000">
    <property type="entry name" value="HAD superfamily/HAD-like"/>
    <property type="match status" value="1"/>
</dbReference>
<keyword evidence="2" id="KW-1185">Reference proteome</keyword>
<dbReference type="STRING" id="1423719.FC66_GL000657"/>
<dbReference type="PANTHER" id="PTHR10000">
    <property type="entry name" value="PHOSPHOSERINE PHOSPHATASE"/>
    <property type="match status" value="1"/>
</dbReference>
<dbReference type="PANTHER" id="PTHR10000:SF55">
    <property type="entry name" value="5-AMINO-6-(5-PHOSPHO-D-RIBITYLAMINO)URACIL PHOSPHATASE YCSE"/>
    <property type="match status" value="1"/>
</dbReference>
<dbReference type="NCBIfam" id="TIGR01484">
    <property type="entry name" value="HAD-SF-IIB"/>
    <property type="match status" value="1"/>
</dbReference>
<dbReference type="InterPro" id="IPR006379">
    <property type="entry name" value="HAD-SF_hydro_IIB"/>
</dbReference>
<dbReference type="Proteomes" id="UP000051450">
    <property type="component" value="Unassembled WGS sequence"/>
</dbReference>
<sequence>MIKIIASDMDGTLLNDQMVISEKNADAIKQAQALGVHFIVSTGRGYTEVKPLITAAGFNSPMITFNGAEVLNEDGETLNTTPISDEVAQTLVRLFKREGFYFEMTTSNGVYSDNRASRIQNVARLISDTNPDTPFKMAVSLAAARLELMNINYVDDYQTVIDDPKIDIFKLIVFSMDGQEKLTPLKAKIEVEDSLVVTSSAPTNLEINNINAQKGIALQAFAKGLNIPMSDVMAIGDNLNDVSMLKVAGVSYAMENGHDEVKRIANHSAKTNSEDGVGLAILEQLAEK</sequence>
<dbReference type="RefSeq" id="WP_057973734.1">
    <property type="nucleotide sequence ID" value="NZ_AZDI01000002.1"/>
</dbReference>
<evidence type="ECO:0000313" key="1">
    <source>
        <dbReference type="EMBL" id="KRK46156.1"/>
    </source>
</evidence>
<dbReference type="PROSITE" id="PS01229">
    <property type="entry name" value="COF_2"/>
    <property type="match status" value="1"/>
</dbReference>
<dbReference type="AlphaFoldDB" id="A0A0R1HI92"/>
<dbReference type="Gene3D" id="3.30.1240.10">
    <property type="match status" value="1"/>
</dbReference>
<comment type="caution">
    <text evidence="1">The sequence shown here is derived from an EMBL/GenBank/DDBJ whole genome shotgun (WGS) entry which is preliminary data.</text>
</comment>
<organism evidence="1 2">
    <name type="scientific">Dellaglioa algida DSM 15638</name>
    <dbReference type="NCBI Taxonomy" id="1423719"/>
    <lineage>
        <taxon>Bacteria</taxon>
        <taxon>Bacillati</taxon>
        <taxon>Bacillota</taxon>
        <taxon>Bacilli</taxon>
        <taxon>Lactobacillales</taxon>
        <taxon>Lactobacillaceae</taxon>
        <taxon>Dellaglioa</taxon>
    </lineage>
</organism>
<dbReference type="OrthoDB" id="9806027at2"/>
<dbReference type="SFLD" id="SFLDG01140">
    <property type="entry name" value="C2.B:_Phosphomannomutase_and_P"/>
    <property type="match status" value="1"/>
</dbReference>
<dbReference type="GO" id="GO:0016791">
    <property type="term" value="F:phosphatase activity"/>
    <property type="evidence" value="ECO:0007669"/>
    <property type="project" value="TreeGrafter"/>
</dbReference>
<evidence type="ECO:0000313" key="2">
    <source>
        <dbReference type="Proteomes" id="UP000051450"/>
    </source>
</evidence>